<keyword evidence="2" id="KW-1185">Reference proteome</keyword>
<comment type="caution">
    <text evidence="1">The sequence shown here is derived from an EMBL/GenBank/DDBJ whole genome shotgun (WGS) entry which is preliminary data.</text>
</comment>
<proteinExistence type="predicted"/>
<organism evidence="1 2">
    <name type="scientific">Spelaeicoccus albus</name>
    <dbReference type="NCBI Taxonomy" id="1280376"/>
    <lineage>
        <taxon>Bacteria</taxon>
        <taxon>Bacillati</taxon>
        <taxon>Actinomycetota</taxon>
        <taxon>Actinomycetes</taxon>
        <taxon>Micrococcales</taxon>
        <taxon>Brevibacteriaceae</taxon>
        <taxon>Spelaeicoccus</taxon>
    </lineage>
</organism>
<name>A0A7Z0A7X9_9MICO</name>
<dbReference type="AlphaFoldDB" id="A0A7Z0A7X9"/>
<sequence>MVGVDWKRFRVNWQRIQAQVTHGKALIKADKATNTPRGRAWVRALEIQTLKTIKRLVDEELDIAVVHARDVLGMSFADIGAYWTLGEEHDWKGKQDAEDHWKAQYEAAVRRLEDYRGQFIGSGSLLRHEWELERKFAMERARSEEIAATKRRGNLRVVRTKDDGR</sequence>
<reference evidence="1 2" key="1">
    <citation type="submission" date="2020-07" db="EMBL/GenBank/DDBJ databases">
        <title>Sequencing the genomes of 1000 actinobacteria strains.</title>
        <authorList>
            <person name="Klenk H.-P."/>
        </authorList>
    </citation>
    <scope>NUCLEOTIDE SEQUENCE [LARGE SCALE GENOMIC DNA]</scope>
    <source>
        <strain evidence="1 2">DSM 26341</strain>
    </source>
</reference>
<dbReference type="Proteomes" id="UP000539111">
    <property type="component" value="Unassembled WGS sequence"/>
</dbReference>
<protein>
    <submittedName>
        <fullName evidence="1">Uncharacterized protein</fullName>
    </submittedName>
</protein>
<evidence type="ECO:0000313" key="2">
    <source>
        <dbReference type="Proteomes" id="UP000539111"/>
    </source>
</evidence>
<evidence type="ECO:0000313" key="1">
    <source>
        <dbReference type="EMBL" id="NYI66097.1"/>
    </source>
</evidence>
<accession>A0A7Z0A7X9</accession>
<dbReference type="EMBL" id="JACBZP010000001">
    <property type="protein sequence ID" value="NYI66097.1"/>
    <property type="molecule type" value="Genomic_DNA"/>
</dbReference>
<gene>
    <name evidence="1" type="ORF">BJY26_000403</name>
</gene>